<name>A0A8J6CFF5_DIALT</name>
<dbReference type="InterPro" id="IPR008884">
    <property type="entry name" value="TylF_MeTrfase"/>
</dbReference>
<keyword evidence="2" id="KW-1185">Reference proteome</keyword>
<dbReference type="Proteomes" id="UP000751190">
    <property type="component" value="Unassembled WGS sequence"/>
</dbReference>
<dbReference type="AlphaFoldDB" id="A0A8J6CFF5"/>
<organism evidence="1 2">
    <name type="scientific">Diacronema lutheri</name>
    <name type="common">Unicellular marine alga</name>
    <name type="synonym">Monochrysis lutheri</name>
    <dbReference type="NCBI Taxonomy" id="2081491"/>
    <lineage>
        <taxon>Eukaryota</taxon>
        <taxon>Haptista</taxon>
        <taxon>Haptophyta</taxon>
        <taxon>Pavlovophyceae</taxon>
        <taxon>Pavlovales</taxon>
        <taxon>Pavlovaceae</taxon>
        <taxon>Diacronema</taxon>
    </lineage>
</organism>
<proteinExistence type="predicted"/>
<evidence type="ECO:0008006" key="3">
    <source>
        <dbReference type="Google" id="ProtNLM"/>
    </source>
</evidence>
<dbReference type="PANTHER" id="PTHR40036">
    <property type="entry name" value="MACROCIN O-METHYLTRANSFERASE"/>
    <property type="match status" value="1"/>
</dbReference>
<sequence length="265" mass="29139">MTALTLALRGSCRNREAWELPCIPQGDVILYHPNYAVFAKSVINSVRTAQCLAADMHALKAAMPCTRESGLWLEFGVFRGGTIKSLAAFATRLRPSSLPIWGFDSFRGLPEKWRDASGTILKYVQKGSFSLRGAPPFPASEQIAWVIGLFSDTLEPFLRAHASARLALLHIDSDLYSSAMTVFSSLRAHGLLTPGVVIVFDELYNYPQYLEHEMRALWELLGNSTVAHDGRSLAIEMLGVATQAVVTETEAWPQACAVRLVSVDP</sequence>
<protein>
    <recommendedName>
        <fullName evidence="3">Macrocin O-methyltransferase</fullName>
    </recommendedName>
</protein>
<evidence type="ECO:0000313" key="2">
    <source>
        <dbReference type="Proteomes" id="UP000751190"/>
    </source>
</evidence>
<reference evidence="1" key="1">
    <citation type="submission" date="2021-05" db="EMBL/GenBank/DDBJ databases">
        <title>The genome of the haptophyte Pavlova lutheri (Diacronema luteri, Pavlovales) - a model for lipid biosynthesis in eukaryotic algae.</title>
        <authorList>
            <person name="Hulatt C.J."/>
            <person name="Posewitz M.C."/>
        </authorList>
    </citation>
    <scope>NUCLEOTIDE SEQUENCE</scope>
    <source>
        <strain evidence="1">NIVA-4/92</strain>
    </source>
</reference>
<comment type="caution">
    <text evidence="1">The sequence shown here is derived from an EMBL/GenBank/DDBJ whole genome shotgun (WGS) entry which is preliminary data.</text>
</comment>
<dbReference type="EMBL" id="JAGTXO010000005">
    <property type="protein sequence ID" value="KAG8467960.1"/>
    <property type="molecule type" value="Genomic_DNA"/>
</dbReference>
<dbReference type="PANTHER" id="PTHR40036:SF1">
    <property type="entry name" value="MACROCIN O-METHYLTRANSFERASE"/>
    <property type="match status" value="1"/>
</dbReference>
<dbReference type="Pfam" id="PF05711">
    <property type="entry name" value="TylF"/>
    <property type="match status" value="1"/>
</dbReference>
<evidence type="ECO:0000313" key="1">
    <source>
        <dbReference type="EMBL" id="KAG8467960.1"/>
    </source>
</evidence>
<dbReference type="OrthoDB" id="10265168at2759"/>
<gene>
    <name evidence="1" type="ORF">KFE25_007012</name>
</gene>
<dbReference type="InterPro" id="IPR029063">
    <property type="entry name" value="SAM-dependent_MTases_sf"/>
</dbReference>
<dbReference type="SUPFAM" id="SSF53335">
    <property type="entry name" value="S-adenosyl-L-methionine-dependent methyltransferases"/>
    <property type="match status" value="1"/>
</dbReference>
<accession>A0A8J6CFF5</accession>
<dbReference type="Gene3D" id="3.40.50.150">
    <property type="entry name" value="Vaccinia Virus protein VP39"/>
    <property type="match status" value="1"/>
</dbReference>